<name>A0A0G0QMW4_9BACT</name>
<proteinExistence type="predicted"/>
<sequence length="386" mass="44099">MSKTLKVFQLVIDANETEQKINCLGKEVFLHFANLAYNARYEAAFLEKAELKTEKKAIEALNNVGIEVNTFVEKDTDVDLWVKLHDDILDTLKPDEEVMWVFRAYEDLANGNYEQFYAFLNQQEEPEEDDSLQDEELPTAEETVFCPKCDLVNPKDEKLCFECGASLYTVEERLENAGIIPTNDPIKQKQIDSKRHERLLDEKEGLEKDIEDYSIIVDGFNPNAIDSAWSILQTKSNNYLAKARETEETKEKENYLKAAKNIFKNIESLQNLSVFVEGLKNNLGSLKSQLRSNKSSLENFQLDIGLEFPNQVITETVAYNQVEELSKEAAASQEVPETVNPVLEEIVDEEIQEMIQEESEEIVNPEINGETAPEEMTFEKEVAEVA</sequence>
<gene>
    <name evidence="1" type="ORF">UT41_C0007G0003</name>
</gene>
<dbReference type="EMBL" id="LBWR01000007">
    <property type="protein sequence ID" value="KKR11710.1"/>
    <property type="molecule type" value="Genomic_DNA"/>
</dbReference>
<evidence type="ECO:0000313" key="1">
    <source>
        <dbReference type="EMBL" id="KKR11710.1"/>
    </source>
</evidence>
<evidence type="ECO:0000313" key="2">
    <source>
        <dbReference type="Proteomes" id="UP000034665"/>
    </source>
</evidence>
<dbReference type="STRING" id="1619013.UT41_C0007G0003"/>
<dbReference type="AlphaFoldDB" id="A0A0G0QMW4"/>
<organism evidence="1 2">
    <name type="scientific">Candidatus Wolfebacteria bacterium GW2011_GWC2_39_22</name>
    <dbReference type="NCBI Taxonomy" id="1619013"/>
    <lineage>
        <taxon>Bacteria</taxon>
        <taxon>Candidatus Wolfeibacteriota</taxon>
    </lineage>
</organism>
<protein>
    <submittedName>
        <fullName evidence="1">Uncharacterized protein</fullName>
    </submittedName>
</protein>
<comment type="caution">
    <text evidence="1">The sequence shown here is derived from an EMBL/GenBank/DDBJ whole genome shotgun (WGS) entry which is preliminary data.</text>
</comment>
<dbReference type="Proteomes" id="UP000034665">
    <property type="component" value="Unassembled WGS sequence"/>
</dbReference>
<reference evidence="1 2" key="1">
    <citation type="journal article" date="2015" name="Nature">
        <title>rRNA introns, odd ribosomes, and small enigmatic genomes across a large radiation of phyla.</title>
        <authorList>
            <person name="Brown C.T."/>
            <person name="Hug L.A."/>
            <person name="Thomas B.C."/>
            <person name="Sharon I."/>
            <person name="Castelle C.J."/>
            <person name="Singh A."/>
            <person name="Wilkins M.J."/>
            <person name="Williams K.H."/>
            <person name="Banfield J.F."/>
        </authorList>
    </citation>
    <scope>NUCLEOTIDE SEQUENCE [LARGE SCALE GENOMIC DNA]</scope>
</reference>
<accession>A0A0G0QMW4</accession>